<sequence length="232" mass="26801">MSEENNENSAPQRDQATQDWITGVKERKELQDKLAEKERENNILKGKIHEMTKKLEDLEKQVAEKNKEQKKRRKSSVTKPKRPAAKKREKGAKDTGLLTPEMNNKVDHDDPFEDPERLYAAIAERYPDLPLSTILFAEKRFVEADLDRNGTIDSDELEKMLDLLSQKGSSTMYTKKEVKDIFRKIDADNTNSIDFMEVLGVFDMLRQNKNPDLPSSLFLQQQQNKSTVCSIQ</sequence>
<dbReference type="InterPro" id="IPR018247">
    <property type="entry name" value="EF_Hand_1_Ca_BS"/>
</dbReference>
<dbReference type="Proteomes" id="UP001159427">
    <property type="component" value="Unassembled WGS sequence"/>
</dbReference>
<organism evidence="4 5">
    <name type="scientific">Porites evermanni</name>
    <dbReference type="NCBI Taxonomy" id="104178"/>
    <lineage>
        <taxon>Eukaryota</taxon>
        <taxon>Metazoa</taxon>
        <taxon>Cnidaria</taxon>
        <taxon>Anthozoa</taxon>
        <taxon>Hexacorallia</taxon>
        <taxon>Scleractinia</taxon>
        <taxon>Fungiina</taxon>
        <taxon>Poritidae</taxon>
        <taxon>Porites</taxon>
    </lineage>
</organism>
<evidence type="ECO:0000259" key="3">
    <source>
        <dbReference type="PROSITE" id="PS50222"/>
    </source>
</evidence>
<protein>
    <recommendedName>
        <fullName evidence="3">EF-hand domain-containing protein</fullName>
    </recommendedName>
</protein>
<dbReference type="SUPFAM" id="SSF47473">
    <property type="entry name" value="EF-hand"/>
    <property type="match status" value="1"/>
</dbReference>
<proteinExistence type="predicted"/>
<dbReference type="Pfam" id="PF13499">
    <property type="entry name" value="EF-hand_7"/>
    <property type="match status" value="1"/>
</dbReference>
<keyword evidence="5" id="KW-1185">Reference proteome</keyword>
<feature type="domain" description="EF-hand" evidence="3">
    <location>
        <begin position="173"/>
        <end position="208"/>
    </location>
</feature>
<feature type="domain" description="EF-hand" evidence="3">
    <location>
        <begin position="132"/>
        <end position="167"/>
    </location>
</feature>
<reference evidence="4 5" key="1">
    <citation type="submission" date="2022-05" db="EMBL/GenBank/DDBJ databases">
        <authorList>
            <consortium name="Genoscope - CEA"/>
            <person name="William W."/>
        </authorList>
    </citation>
    <scope>NUCLEOTIDE SEQUENCE [LARGE SCALE GENOMIC DNA]</scope>
</reference>
<accession>A0ABN8LES6</accession>
<dbReference type="EMBL" id="CALNXI010000009">
    <property type="protein sequence ID" value="CAH3014393.1"/>
    <property type="molecule type" value="Genomic_DNA"/>
</dbReference>
<evidence type="ECO:0000313" key="4">
    <source>
        <dbReference type="EMBL" id="CAH3014393.1"/>
    </source>
</evidence>
<dbReference type="PROSITE" id="PS50222">
    <property type="entry name" value="EF_HAND_2"/>
    <property type="match status" value="2"/>
</dbReference>
<dbReference type="Gene3D" id="1.10.238.10">
    <property type="entry name" value="EF-hand"/>
    <property type="match status" value="1"/>
</dbReference>
<dbReference type="InterPro" id="IPR011992">
    <property type="entry name" value="EF-hand-dom_pair"/>
</dbReference>
<feature type="compositionally biased region" description="Basic and acidic residues" evidence="2">
    <location>
        <begin position="24"/>
        <end position="67"/>
    </location>
</feature>
<gene>
    <name evidence="4" type="ORF">PEVE_00043626</name>
</gene>
<dbReference type="InterPro" id="IPR002048">
    <property type="entry name" value="EF_hand_dom"/>
</dbReference>
<name>A0ABN8LES6_9CNID</name>
<keyword evidence="1" id="KW-0106">Calcium</keyword>
<feature type="compositionally biased region" description="Basic residues" evidence="2">
    <location>
        <begin position="68"/>
        <end position="90"/>
    </location>
</feature>
<dbReference type="CDD" id="cd00051">
    <property type="entry name" value="EFh"/>
    <property type="match status" value="1"/>
</dbReference>
<comment type="caution">
    <text evidence="4">The sequence shown here is derived from an EMBL/GenBank/DDBJ whole genome shotgun (WGS) entry which is preliminary data.</text>
</comment>
<evidence type="ECO:0000313" key="5">
    <source>
        <dbReference type="Proteomes" id="UP001159427"/>
    </source>
</evidence>
<feature type="compositionally biased region" description="Polar residues" evidence="2">
    <location>
        <begin position="7"/>
        <end position="20"/>
    </location>
</feature>
<dbReference type="PROSITE" id="PS00018">
    <property type="entry name" value="EF_HAND_1"/>
    <property type="match status" value="2"/>
</dbReference>
<feature type="region of interest" description="Disordered" evidence="2">
    <location>
        <begin position="1"/>
        <end position="112"/>
    </location>
</feature>
<evidence type="ECO:0000256" key="2">
    <source>
        <dbReference type="SAM" id="MobiDB-lite"/>
    </source>
</evidence>
<dbReference type="SMART" id="SM00054">
    <property type="entry name" value="EFh"/>
    <property type="match status" value="2"/>
</dbReference>
<evidence type="ECO:0000256" key="1">
    <source>
        <dbReference type="ARBA" id="ARBA00022837"/>
    </source>
</evidence>